<organism evidence="6 7">
    <name type="scientific">Rhynchospora breviuscula</name>
    <dbReference type="NCBI Taxonomy" id="2022672"/>
    <lineage>
        <taxon>Eukaryota</taxon>
        <taxon>Viridiplantae</taxon>
        <taxon>Streptophyta</taxon>
        <taxon>Embryophyta</taxon>
        <taxon>Tracheophyta</taxon>
        <taxon>Spermatophyta</taxon>
        <taxon>Magnoliopsida</taxon>
        <taxon>Liliopsida</taxon>
        <taxon>Poales</taxon>
        <taxon>Cyperaceae</taxon>
        <taxon>Cyperoideae</taxon>
        <taxon>Rhynchosporeae</taxon>
        <taxon>Rhynchospora</taxon>
    </lineage>
</organism>
<accession>A0A9Q0CB40</accession>
<dbReference type="PANTHER" id="PTHR12346">
    <property type="entry name" value="SIN3B-RELATED"/>
    <property type="match status" value="1"/>
</dbReference>
<dbReference type="Proteomes" id="UP001151287">
    <property type="component" value="Unassembled WGS sequence"/>
</dbReference>
<comment type="caution">
    <text evidence="6">The sequence shown here is derived from an EMBL/GenBank/DDBJ whole genome shotgun (WGS) entry which is preliminary data.</text>
</comment>
<keyword evidence="7" id="KW-1185">Reference proteome</keyword>
<evidence type="ECO:0000313" key="6">
    <source>
        <dbReference type="EMBL" id="KAJ1690633.1"/>
    </source>
</evidence>
<dbReference type="AlphaFoldDB" id="A0A9Q0CB40"/>
<comment type="subcellular location">
    <subcellularLocation>
        <location evidence="1 5">Nucleus</location>
    </subcellularLocation>
</comment>
<name>A0A9Q0CB40_9POAL</name>
<proteinExistence type="predicted"/>
<dbReference type="FunFam" id="1.20.1160.11:FF:000001">
    <property type="entry name" value="Paired amphipathic helix protein Sin3"/>
    <property type="match status" value="1"/>
</dbReference>
<dbReference type="GO" id="GO:0000118">
    <property type="term" value="C:histone deacetylase complex"/>
    <property type="evidence" value="ECO:0007669"/>
    <property type="project" value="TreeGrafter"/>
</dbReference>
<sequence length="183" mass="21492">MTTKDALNYLTKVRQIFQYQEGKYAEFLTLMKDFKNGRIDTNAVVERVKELFKEHPDLILGFNSFLPPKYEIKLAKKKNVEFEDAMKFVNKIKNRFQHEVHVYNSFLAILNNYRKDNNTIKDIYREVAVLFENHLDLLDEFTQFLPADSPVARRQHTPPAKVVHQDDDSEISLLARLLSQTGL</sequence>
<keyword evidence="2" id="KW-0678">Repressor</keyword>
<dbReference type="EMBL" id="JAMQYH010000004">
    <property type="protein sequence ID" value="KAJ1690633.1"/>
    <property type="molecule type" value="Genomic_DNA"/>
</dbReference>
<dbReference type="FunFam" id="1.20.1160.11:FF:000003">
    <property type="entry name" value="Paired amphipathic helix SIN3-like protein"/>
    <property type="match status" value="1"/>
</dbReference>
<dbReference type="Gene3D" id="1.20.1160.11">
    <property type="entry name" value="Paired amphipathic helix"/>
    <property type="match status" value="2"/>
</dbReference>
<evidence type="ECO:0000313" key="7">
    <source>
        <dbReference type="Proteomes" id="UP001151287"/>
    </source>
</evidence>
<keyword evidence="3" id="KW-0677">Repeat</keyword>
<dbReference type="InterPro" id="IPR003822">
    <property type="entry name" value="PAH"/>
</dbReference>
<dbReference type="InterPro" id="IPR039774">
    <property type="entry name" value="Sin3-like"/>
</dbReference>
<dbReference type="PROSITE" id="PS51477">
    <property type="entry name" value="PAH"/>
    <property type="match status" value="2"/>
</dbReference>
<dbReference type="OrthoDB" id="10265969at2759"/>
<dbReference type="SUPFAM" id="SSF47762">
    <property type="entry name" value="PAH2 domain"/>
    <property type="match status" value="2"/>
</dbReference>
<evidence type="ECO:0000256" key="1">
    <source>
        <dbReference type="ARBA" id="ARBA00004123"/>
    </source>
</evidence>
<dbReference type="GO" id="GO:0000785">
    <property type="term" value="C:chromatin"/>
    <property type="evidence" value="ECO:0007669"/>
    <property type="project" value="TreeGrafter"/>
</dbReference>
<dbReference type="GO" id="GO:0000122">
    <property type="term" value="P:negative regulation of transcription by RNA polymerase II"/>
    <property type="evidence" value="ECO:0007669"/>
    <property type="project" value="TreeGrafter"/>
</dbReference>
<evidence type="ECO:0000256" key="5">
    <source>
        <dbReference type="PROSITE-ProRule" id="PRU00810"/>
    </source>
</evidence>
<evidence type="ECO:0000256" key="2">
    <source>
        <dbReference type="ARBA" id="ARBA00022491"/>
    </source>
</evidence>
<reference evidence="6" key="1">
    <citation type="journal article" date="2022" name="Cell">
        <title>Repeat-based holocentromeres influence genome architecture and karyotype evolution.</title>
        <authorList>
            <person name="Hofstatter P.G."/>
            <person name="Thangavel G."/>
            <person name="Lux T."/>
            <person name="Neumann P."/>
            <person name="Vondrak T."/>
            <person name="Novak P."/>
            <person name="Zhang M."/>
            <person name="Costa L."/>
            <person name="Castellani M."/>
            <person name="Scott A."/>
            <person name="Toegelov H."/>
            <person name="Fuchs J."/>
            <person name="Mata-Sucre Y."/>
            <person name="Dias Y."/>
            <person name="Vanzela A.L.L."/>
            <person name="Huettel B."/>
            <person name="Almeida C.C.S."/>
            <person name="Simkova H."/>
            <person name="Souza G."/>
            <person name="Pedrosa-Harand A."/>
            <person name="Macas J."/>
            <person name="Mayer K.F.X."/>
            <person name="Houben A."/>
            <person name="Marques A."/>
        </authorList>
    </citation>
    <scope>NUCLEOTIDE SEQUENCE</scope>
    <source>
        <strain evidence="6">RhyBre1mFocal</strain>
    </source>
</reference>
<dbReference type="GO" id="GO:0003714">
    <property type="term" value="F:transcription corepressor activity"/>
    <property type="evidence" value="ECO:0007669"/>
    <property type="project" value="InterPro"/>
</dbReference>
<dbReference type="InterPro" id="IPR036600">
    <property type="entry name" value="PAH_sf"/>
</dbReference>
<dbReference type="Pfam" id="PF02671">
    <property type="entry name" value="PAH"/>
    <property type="match status" value="2"/>
</dbReference>
<keyword evidence="4 5" id="KW-0539">Nucleus</keyword>
<evidence type="ECO:0000256" key="3">
    <source>
        <dbReference type="ARBA" id="ARBA00022737"/>
    </source>
</evidence>
<protein>
    <submittedName>
        <fullName evidence="6">Uncharacterized protein</fullName>
    </submittedName>
</protein>
<dbReference type="PANTHER" id="PTHR12346:SF0">
    <property type="entry name" value="SIN3A, ISOFORM G"/>
    <property type="match status" value="1"/>
</dbReference>
<evidence type="ECO:0000256" key="4">
    <source>
        <dbReference type="ARBA" id="ARBA00023242"/>
    </source>
</evidence>
<gene>
    <name evidence="6" type="ORF">LUZ63_014788</name>
</gene>